<dbReference type="PANTHER" id="PTHR43668:SF2">
    <property type="entry name" value="ALLANTOINASE"/>
    <property type="match status" value="1"/>
</dbReference>
<organism evidence="2 3">
    <name type="scientific">Aciditerrimonas ferrireducens</name>
    <dbReference type="NCBI Taxonomy" id="667306"/>
    <lineage>
        <taxon>Bacteria</taxon>
        <taxon>Bacillati</taxon>
        <taxon>Actinomycetota</taxon>
        <taxon>Acidimicrobiia</taxon>
        <taxon>Acidimicrobiales</taxon>
        <taxon>Acidimicrobiaceae</taxon>
        <taxon>Aciditerrimonas</taxon>
    </lineage>
</organism>
<evidence type="ECO:0000259" key="1">
    <source>
        <dbReference type="Pfam" id="PF01979"/>
    </source>
</evidence>
<dbReference type="EMBL" id="JBHLYQ010000066">
    <property type="protein sequence ID" value="MFC0082042.1"/>
    <property type="molecule type" value="Genomic_DNA"/>
</dbReference>
<keyword evidence="3" id="KW-1185">Reference proteome</keyword>
<dbReference type="SUPFAM" id="SSF51338">
    <property type="entry name" value="Composite domain of metallo-dependent hydrolases"/>
    <property type="match status" value="1"/>
</dbReference>
<proteinExistence type="predicted"/>
<name>A0ABV6C2Y9_9ACTN</name>
<gene>
    <name evidence="2" type="ORF">ACFFRE_07760</name>
</gene>
<evidence type="ECO:0000313" key="3">
    <source>
        <dbReference type="Proteomes" id="UP001589788"/>
    </source>
</evidence>
<evidence type="ECO:0000313" key="2">
    <source>
        <dbReference type="EMBL" id="MFC0082042.1"/>
    </source>
</evidence>
<dbReference type="SUPFAM" id="SSF51556">
    <property type="entry name" value="Metallo-dependent hydrolases"/>
    <property type="match status" value="1"/>
</dbReference>
<protein>
    <submittedName>
        <fullName evidence="2">Dihydroorotase family protein</fullName>
    </submittedName>
</protein>
<dbReference type="Pfam" id="PF01979">
    <property type="entry name" value="Amidohydro_1"/>
    <property type="match status" value="1"/>
</dbReference>
<dbReference type="InterPro" id="IPR011059">
    <property type="entry name" value="Metal-dep_hydrolase_composite"/>
</dbReference>
<accession>A0ABV6C2Y9</accession>
<dbReference type="InterPro" id="IPR006680">
    <property type="entry name" value="Amidohydro-rel"/>
</dbReference>
<dbReference type="Proteomes" id="UP001589788">
    <property type="component" value="Unassembled WGS sequence"/>
</dbReference>
<dbReference type="RefSeq" id="WP_377789448.1">
    <property type="nucleotide sequence ID" value="NZ_JBHLYQ010000066.1"/>
</dbReference>
<feature type="domain" description="Amidohydrolase-related" evidence="1">
    <location>
        <begin position="51"/>
        <end position="426"/>
    </location>
</feature>
<dbReference type="InterPro" id="IPR032466">
    <property type="entry name" value="Metal_Hydrolase"/>
</dbReference>
<dbReference type="Gene3D" id="3.20.20.140">
    <property type="entry name" value="Metal-dependent hydrolases"/>
    <property type="match status" value="1"/>
</dbReference>
<dbReference type="InterPro" id="IPR050138">
    <property type="entry name" value="DHOase/Allantoinase_Hydrolase"/>
</dbReference>
<dbReference type="Gene3D" id="2.30.40.10">
    <property type="entry name" value="Urease, subunit C, domain 1"/>
    <property type="match status" value="1"/>
</dbReference>
<comment type="caution">
    <text evidence="2">The sequence shown here is derived from an EMBL/GenBank/DDBJ whole genome shotgun (WGS) entry which is preliminary data.</text>
</comment>
<dbReference type="PANTHER" id="PTHR43668">
    <property type="entry name" value="ALLANTOINASE"/>
    <property type="match status" value="1"/>
</dbReference>
<sequence length="454" mass="48446">MSPDLVVRAGTLVAPGGRAVLDVVVEDGRVAALVPAGTGRGARVLEAEGRLVLPGMVDSHVHVMEPGDTSREEIATATAAAARHGITTIVEHTHGWPVTSVARLHEKRGHWAGRSFVDYGFAAHVWPDAVRDLPALYEAGVAFFKIFTCATHGVPALVGGRLLSTLETLAALGAPCLVHCEDDQLTADLEAALRASGRVDAGTLLAWRTREAELMAIHAVGVMAETLGARVTVAHASTPEALAAVAWHRARGADLVAETCPQYLTLPEREVLEQGPLRKCTPPPRLRSKVDEEAMWRALEEGLVHHLATDHAPATLAQKRAGTIWDAPFGLPGLDTTVPVLLDAALRGRVALERLVQLWAQAPARRYGLRGKGRIAPGFDADLVLVDPAGSWLVRDEEVVSKAGWSPYSGRLLRGRVVTTVLRGEVIAQDGVVLGDPRGRLVLGGGWRDGDRRP</sequence>
<reference evidence="2 3" key="1">
    <citation type="submission" date="2024-09" db="EMBL/GenBank/DDBJ databases">
        <authorList>
            <person name="Sun Q."/>
            <person name="Mori K."/>
        </authorList>
    </citation>
    <scope>NUCLEOTIDE SEQUENCE [LARGE SCALE GENOMIC DNA]</scope>
    <source>
        <strain evidence="2 3">JCM 15389</strain>
    </source>
</reference>